<evidence type="ECO:0000313" key="2">
    <source>
        <dbReference type="EMBL" id="CAG9933887.1"/>
    </source>
</evidence>
<sequence length="157" mass="16812">MRLTTKGRFAVMAMADLALYGGCGPVTLSSISERQKISQSYLEQLFGKLRKRNIVVAVRGPGGGYYLARPSAQISVADIVVAVDESVDATRCGGKANCHGEKQCITHDLWMGLNEALYGYMAGVSLQNLVDGATKLKSEVKTVSINKSMAKPALVPM</sequence>
<dbReference type="Gene3D" id="1.10.10.10">
    <property type="entry name" value="Winged helix-like DNA-binding domain superfamily/Winged helix DNA-binding domain"/>
    <property type="match status" value="1"/>
</dbReference>
<dbReference type="Pfam" id="PF02082">
    <property type="entry name" value="Rrf2"/>
    <property type="match status" value="1"/>
</dbReference>
<keyword evidence="3" id="KW-1185">Reference proteome</keyword>
<dbReference type="PANTHER" id="PTHR33221:SF5">
    <property type="entry name" value="HTH-TYPE TRANSCRIPTIONAL REGULATOR ISCR"/>
    <property type="match status" value="1"/>
</dbReference>
<evidence type="ECO:0000256" key="1">
    <source>
        <dbReference type="ARBA" id="ARBA00023125"/>
    </source>
</evidence>
<dbReference type="InterPro" id="IPR000944">
    <property type="entry name" value="Tscrpt_reg_Rrf2"/>
</dbReference>
<proteinExistence type="predicted"/>
<dbReference type="RefSeq" id="WP_239797601.1">
    <property type="nucleotide sequence ID" value="NZ_OU912926.1"/>
</dbReference>
<gene>
    <name evidence="2" type="primary">iscR</name>
    <name evidence="2" type="ORF">NTG6680_2638</name>
</gene>
<reference evidence="2 3" key="1">
    <citation type="submission" date="2021-10" db="EMBL/GenBank/DDBJ databases">
        <authorList>
            <person name="Koch H."/>
        </authorList>
    </citation>
    <scope>NUCLEOTIDE SEQUENCE [LARGE SCALE GENOMIC DNA]</scope>
    <source>
        <strain evidence="2">6680</strain>
    </source>
</reference>
<dbReference type="InterPro" id="IPR036390">
    <property type="entry name" value="WH_DNA-bd_sf"/>
</dbReference>
<dbReference type="GO" id="GO:0003677">
    <property type="term" value="F:DNA binding"/>
    <property type="evidence" value="ECO:0007669"/>
    <property type="project" value="UniProtKB-KW"/>
</dbReference>
<dbReference type="PROSITE" id="PS51197">
    <property type="entry name" value="HTH_RRF2_2"/>
    <property type="match status" value="1"/>
</dbReference>
<accession>A0ABM8Z1T7</accession>
<keyword evidence="1 2" id="KW-0238">DNA-binding</keyword>
<evidence type="ECO:0000313" key="3">
    <source>
        <dbReference type="Proteomes" id="UP000839052"/>
    </source>
</evidence>
<dbReference type="Proteomes" id="UP000839052">
    <property type="component" value="Chromosome"/>
</dbReference>
<dbReference type="EMBL" id="OU912926">
    <property type="protein sequence ID" value="CAG9933887.1"/>
    <property type="molecule type" value="Genomic_DNA"/>
</dbReference>
<name>A0ABM8Z1T7_9PROT</name>
<dbReference type="SUPFAM" id="SSF46785">
    <property type="entry name" value="Winged helix' DNA-binding domain"/>
    <property type="match status" value="1"/>
</dbReference>
<dbReference type="NCBIfam" id="TIGR00738">
    <property type="entry name" value="rrf2_super"/>
    <property type="match status" value="1"/>
</dbReference>
<dbReference type="PANTHER" id="PTHR33221">
    <property type="entry name" value="WINGED HELIX-TURN-HELIX TRANSCRIPTIONAL REGULATOR, RRF2 FAMILY"/>
    <property type="match status" value="1"/>
</dbReference>
<protein>
    <submittedName>
        <fullName evidence="2">DNA-binding transcriptional dual regulator IscR</fullName>
    </submittedName>
</protein>
<organism evidence="2 3">
    <name type="scientific">Candidatus Nitrotoga arctica</name>
    <dbReference type="NCBI Taxonomy" id="453162"/>
    <lineage>
        <taxon>Bacteria</taxon>
        <taxon>Pseudomonadati</taxon>
        <taxon>Pseudomonadota</taxon>
        <taxon>Betaproteobacteria</taxon>
        <taxon>Nitrosomonadales</taxon>
        <taxon>Gallionellaceae</taxon>
        <taxon>Candidatus Nitrotoga</taxon>
    </lineage>
</organism>
<dbReference type="InterPro" id="IPR036388">
    <property type="entry name" value="WH-like_DNA-bd_sf"/>
</dbReference>